<dbReference type="Proteomes" id="UP000886748">
    <property type="component" value="Unassembled WGS sequence"/>
</dbReference>
<dbReference type="AlphaFoldDB" id="A0A9D1MZ33"/>
<gene>
    <name evidence="6" type="ORF">IAD26_02995</name>
</gene>
<evidence type="ECO:0000313" key="6">
    <source>
        <dbReference type="EMBL" id="HIU92084.1"/>
    </source>
</evidence>
<dbReference type="PROSITE" id="PS00588">
    <property type="entry name" value="FLAGELLA_BB_ROD"/>
    <property type="match status" value="1"/>
</dbReference>
<keyword evidence="6" id="KW-0969">Cilium</keyword>
<dbReference type="GO" id="GO:0071978">
    <property type="term" value="P:bacterial-type flagellum-dependent swarming motility"/>
    <property type="evidence" value="ECO:0007669"/>
    <property type="project" value="TreeGrafter"/>
</dbReference>
<dbReference type="Pfam" id="PF06429">
    <property type="entry name" value="Flg_bbr_C"/>
    <property type="match status" value="1"/>
</dbReference>
<keyword evidence="6" id="KW-0966">Cell projection</keyword>
<dbReference type="InterPro" id="IPR019776">
    <property type="entry name" value="Flagellar_basal_body_rod_CS"/>
</dbReference>
<sequence length="271" mass="29895">MISRGIDIAAKGMMSLIDFQDSIANNIANVNTAGYKREGLSFRNVYNAVIEEPVERNNPKNHDGRLVGEISMGSVTNKLVHEFSQGVLSRTGNPLDLGIEGDGFFKLRAPDGTITYTRNGSFFINSQNLLTDMQGNLVMDDQNQPIRLNMTELNIGSEKDLAINEDGSIVAMRNENATALQRIGIFDFANKDEMMAVGTSMYVPKDITTNPELRAQKFSVQQGAIELSNANVINEMINSINVSRNYETLSNLVKEKSNQLSQAINLGRLNV</sequence>
<dbReference type="InterPro" id="IPR010930">
    <property type="entry name" value="Flg_bb/hook_C_dom"/>
</dbReference>
<protein>
    <submittedName>
        <fullName evidence="6">Flagellar hook-basal body protein</fullName>
    </submittedName>
</protein>
<reference evidence="6" key="2">
    <citation type="journal article" date="2021" name="PeerJ">
        <title>Extensive microbial diversity within the chicken gut microbiome revealed by metagenomics and culture.</title>
        <authorList>
            <person name="Gilroy R."/>
            <person name="Ravi A."/>
            <person name="Getino M."/>
            <person name="Pursley I."/>
            <person name="Horton D.L."/>
            <person name="Alikhan N.F."/>
            <person name="Baker D."/>
            <person name="Gharbi K."/>
            <person name="Hall N."/>
            <person name="Watson M."/>
            <person name="Adriaenssens E.M."/>
            <person name="Foster-Nyarko E."/>
            <person name="Jarju S."/>
            <person name="Secka A."/>
            <person name="Antonio M."/>
            <person name="Oren A."/>
            <person name="Chaudhuri R.R."/>
            <person name="La Ragione R."/>
            <person name="Hildebrand F."/>
            <person name="Pallen M.J."/>
        </authorList>
    </citation>
    <scope>NUCLEOTIDE SEQUENCE</scope>
    <source>
        <strain evidence="6">CHK154-7741</strain>
    </source>
</reference>
<evidence type="ECO:0000313" key="7">
    <source>
        <dbReference type="Proteomes" id="UP000886748"/>
    </source>
</evidence>
<dbReference type="Pfam" id="PF22692">
    <property type="entry name" value="LlgE_F_G_D1"/>
    <property type="match status" value="1"/>
</dbReference>
<dbReference type="InterPro" id="IPR037925">
    <property type="entry name" value="FlgE/F/G-like"/>
</dbReference>
<keyword evidence="6" id="KW-0282">Flagellum</keyword>
<organism evidence="6 7">
    <name type="scientific">Candidatus Limenecus avicola</name>
    <dbReference type="NCBI Taxonomy" id="2840847"/>
    <lineage>
        <taxon>Bacteria</taxon>
        <taxon>Bacillati</taxon>
        <taxon>Bacillota</taxon>
        <taxon>Clostridia</taxon>
        <taxon>Eubacteriales</taxon>
        <taxon>Clostridiaceae</taxon>
        <taxon>Clostridiaceae incertae sedis</taxon>
        <taxon>Candidatus Limenecus</taxon>
    </lineage>
</organism>
<proteinExistence type="inferred from homology"/>
<dbReference type="InterPro" id="IPR020013">
    <property type="entry name" value="Flagellar_FlgE/F/G"/>
</dbReference>
<dbReference type="PANTHER" id="PTHR30435">
    <property type="entry name" value="FLAGELLAR PROTEIN"/>
    <property type="match status" value="1"/>
</dbReference>
<evidence type="ECO:0000259" key="5">
    <source>
        <dbReference type="Pfam" id="PF22692"/>
    </source>
</evidence>
<feature type="domain" description="Flagellar hook protein FlgE/F/G-like D1" evidence="5">
    <location>
        <begin position="99"/>
        <end position="170"/>
    </location>
</feature>
<comment type="subcellular location">
    <subcellularLocation>
        <location evidence="2">Bacterial flagellum basal body</location>
    </subcellularLocation>
</comment>
<name>A0A9D1MZ33_9CLOT</name>
<dbReference type="Pfam" id="PF00460">
    <property type="entry name" value="Flg_bb_rod"/>
    <property type="match status" value="1"/>
</dbReference>
<comment type="similarity">
    <text evidence="1 2">Belongs to the flagella basal body rod proteins family.</text>
</comment>
<evidence type="ECO:0000259" key="3">
    <source>
        <dbReference type="Pfam" id="PF00460"/>
    </source>
</evidence>
<dbReference type="InterPro" id="IPR053967">
    <property type="entry name" value="LlgE_F_G-like_D1"/>
</dbReference>
<dbReference type="PANTHER" id="PTHR30435:SF19">
    <property type="entry name" value="FLAGELLAR BASAL-BODY ROD PROTEIN FLGG"/>
    <property type="match status" value="1"/>
</dbReference>
<accession>A0A9D1MZ33</accession>
<evidence type="ECO:0000256" key="1">
    <source>
        <dbReference type="ARBA" id="ARBA00009677"/>
    </source>
</evidence>
<dbReference type="EMBL" id="DVOD01000020">
    <property type="protein sequence ID" value="HIU92084.1"/>
    <property type="molecule type" value="Genomic_DNA"/>
</dbReference>
<evidence type="ECO:0000259" key="4">
    <source>
        <dbReference type="Pfam" id="PF06429"/>
    </source>
</evidence>
<dbReference type="NCBIfam" id="TIGR03506">
    <property type="entry name" value="FlgEFG_subfam"/>
    <property type="match status" value="1"/>
</dbReference>
<dbReference type="SUPFAM" id="SSF117143">
    <property type="entry name" value="Flagellar hook protein flgE"/>
    <property type="match status" value="1"/>
</dbReference>
<feature type="domain" description="Flagellar basal body rod protein N-terminal" evidence="3">
    <location>
        <begin position="9"/>
        <end position="36"/>
    </location>
</feature>
<dbReference type="InterPro" id="IPR001444">
    <property type="entry name" value="Flag_bb_rod_N"/>
</dbReference>
<feature type="domain" description="Flagellar basal-body/hook protein C-terminal" evidence="4">
    <location>
        <begin position="221"/>
        <end position="265"/>
    </location>
</feature>
<evidence type="ECO:0000256" key="2">
    <source>
        <dbReference type="RuleBase" id="RU362116"/>
    </source>
</evidence>
<dbReference type="GO" id="GO:0009425">
    <property type="term" value="C:bacterial-type flagellum basal body"/>
    <property type="evidence" value="ECO:0007669"/>
    <property type="project" value="UniProtKB-SubCell"/>
</dbReference>
<reference evidence="6" key="1">
    <citation type="submission" date="2020-10" db="EMBL/GenBank/DDBJ databases">
        <authorList>
            <person name="Gilroy R."/>
        </authorList>
    </citation>
    <scope>NUCLEOTIDE SEQUENCE</scope>
    <source>
        <strain evidence="6">CHK154-7741</strain>
    </source>
</reference>
<comment type="caution">
    <text evidence="6">The sequence shown here is derived from an EMBL/GenBank/DDBJ whole genome shotgun (WGS) entry which is preliminary data.</text>
</comment>
<keyword evidence="2" id="KW-0975">Bacterial flagellum</keyword>